<sequence length="161" mass="17722">MTFDPSRIFETLDRHGVDYLTIGAWAVIAHGYVRATADIDFVARLDAQNMSRLATALSELNARLRGIDADKLDIDPTDPQVLMTGASFTMDTDAGPLDFLNDVPGSADYDAMRSRARQAVAGGVTVWVVGYEDLIRMKEASGREQDLLDIHQLSDLHLPQD</sequence>
<accession>A0A6J7EAZ0</accession>
<proteinExistence type="predicted"/>
<gene>
    <name evidence="1" type="ORF">UFOPK3425_00938</name>
</gene>
<dbReference type="EMBL" id="CAFBLV010000190">
    <property type="protein sequence ID" value="CAB4876843.1"/>
    <property type="molecule type" value="Genomic_DNA"/>
</dbReference>
<name>A0A6J7EAZ0_9ZZZZ</name>
<evidence type="ECO:0000313" key="1">
    <source>
        <dbReference type="EMBL" id="CAB4876843.1"/>
    </source>
</evidence>
<reference evidence="1" key="1">
    <citation type="submission" date="2020-05" db="EMBL/GenBank/DDBJ databases">
        <authorList>
            <person name="Chiriac C."/>
            <person name="Salcher M."/>
            <person name="Ghai R."/>
            <person name="Kavagutti S V."/>
        </authorList>
    </citation>
    <scope>NUCLEOTIDE SEQUENCE</scope>
</reference>
<dbReference type="AlphaFoldDB" id="A0A6J7EAZ0"/>
<dbReference type="InterPro" id="IPR043519">
    <property type="entry name" value="NT_sf"/>
</dbReference>
<dbReference type="Gene3D" id="3.30.460.40">
    <property type="match status" value="1"/>
</dbReference>
<organism evidence="1">
    <name type="scientific">freshwater metagenome</name>
    <dbReference type="NCBI Taxonomy" id="449393"/>
    <lineage>
        <taxon>unclassified sequences</taxon>
        <taxon>metagenomes</taxon>
        <taxon>ecological metagenomes</taxon>
    </lineage>
</organism>
<dbReference type="SUPFAM" id="SSF81301">
    <property type="entry name" value="Nucleotidyltransferase"/>
    <property type="match status" value="1"/>
</dbReference>
<protein>
    <submittedName>
        <fullName evidence="1">Unannotated protein</fullName>
    </submittedName>
</protein>